<dbReference type="NCBIfam" id="TIGR01085">
    <property type="entry name" value="murE"/>
    <property type="match status" value="1"/>
</dbReference>
<evidence type="ECO:0000313" key="12">
    <source>
        <dbReference type="EMBL" id="GAA4103577.1"/>
    </source>
</evidence>
<keyword evidence="4 7" id="KW-0573">Peptidoglycan synthesis</keyword>
<evidence type="ECO:0000256" key="6">
    <source>
        <dbReference type="ARBA" id="ARBA00023316"/>
    </source>
</evidence>
<feature type="binding site" evidence="7">
    <location>
        <position position="41"/>
    </location>
    <ligand>
        <name>UDP-N-acetyl-alpha-D-muramoyl-L-alanyl-D-glutamate</name>
        <dbReference type="ChEBI" id="CHEBI:83900"/>
    </ligand>
</feature>
<comment type="similarity">
    <text evidence="1 7">Belongs to the MurCDEF family. MurE subfamily.</text>
</comment>
<dbReference type="InterPro" id="IPR036565">
    <property type="entry name" value="Mur-like_cat_sf"/>
</dbReference>
<dbReference type="NCBIfam" id="NF001126">
    <property type="entry name" value="PRK00139.1-4"/>
    <property type="match status" value="1"/>
</dbReference>
<evidence type="ECO:0000256" key="5">
    <source>
        <dbReference type="ARBA" id="ARBA00023306"/>
    </source>
</evidence>
<feature type="binding site" evidence="7">
    <location>
        <begin position="419"/>
        <end position="422"/>
    </location>
    <ligand>
        <name>meso-2,6-diaminopimelate</name>
        <dbReference type="ChEBI" id="CHEBI:57791"/>
    </ligand>
</feature>
<evidence type="ECO:0000256" key="8">
    <source>
        <dbReference type="RuleBase" id="RU004135"/>
    </source>
</evidence>
<dbReference type="Proteomes" id="UP001500683">
    <property type="component" value="Unassembled WGS sequence"/>
</dbReference>
<name>A0ABP7X3R7_9ACTN</name>
<dbReference type="Gene3D" id="3.40.1190.10">
    <property type="entry name" value="Mur-like, catalytic domain"/>
    <property type="match status" value="1"/>
</dbReference>
<feature type="binding site" evidence="7">
    <location>
        <position position="395"/>
    </location>
    <ligand>
        <name>meso-2,6-diaminopimelate</name>
        <dbReference type="ChEBI" id="CHEBI:57791"/>
    </ligand>
</feature>
<dbReference type="Pfam" id="PF02875">
    <property type="entry name" value="Mur_ligase_C"/>
    <property type="match status" value="1"/>
</dbReference>
<proteinExistence type="inferred from homology"/>
<comment type="pathway">
    <text evidence="7 8">Cell wall biogenesis; peptidoglycan biosynthesis.</text>
</comment>
<evidence type="ECO:0000256" key="4">
    <source>
        <dbReference type="ARBA" id="ARBA00022984"/>
    </source>
</evidence>
<dbReference type="HAMAP" id="MF_00208">
    <property type="entry name" value="MurE"/>
    <property type="match status" value="1"/>
</dbReference>
<feature type="binding site" evidence="7">
    <location>
        <begin position="124"/>
        <end position="130"/>
    </location>
    <ligand>
        <name>ATP</name>
        <dbReference type="ChEBI" id="CHEBI:30616"/>
    </ligand>
</feature>
<evidence type="ECO:0000259" key="10">
    <source>
        <dbReference type="Pfam" id="PF02875"/>
    </source>
</evidence>
<evidence type="ECO:0000259" key="9">
    <source>
        <dbReference type="Pfam" id="PF01225"/>
    </source>
</evidence>
<feature type="binding site" evidence="7">
    <location>
        <position position="479"/>
    </location>
    <ligand>
        <name>meso-2,6-diaminopimelate</name>
        <dbReference type="ChEBI" id="CHEBI:57791"/>
    </ligand>
</feature>
<dbReference type="EC" id="6.3.2.13" evidence="7"/>
<dbReference type="InterPro" id="IPR035911">
    <property type="entry name" value="MurE/MurF_N"/>
</dbReference>
<dbReference type="InterPro" id="IPR013221">
    <property type="entry name" value="Mur_ligase_cen"/>
</dbReference>
<feature type="binding site" evidence="7">
    <location>
        <position position="199"/>
    </location>
    <ligand>
        <name>UDP-N-acetyl-alpha-D-muramoyl-L-alanyl-D-glutamate</name>
        <dbReference type="ChEBI" id="CHEBI:83900"/>
    </ligand>
</feature>
<dbReference type="InterPro" id="IPR036615">
    <property type="entry name" value="Mur_ligase_C_dom_sf"/>
</dbReference>
<evidence type="ECO:0000313" key="13">
    <source>
        <dbReference type="Proteomes" id="UP001500683"/>
    </source>
</evidence>
<keyword evidence="13" id="KW-1185">Reference proteome</keyword>
<keyword evidence="7" id="KW-0547">Nucleotide-binding</keyword>
<keyword evidence="5 7" id="KW-0131">Cell cycle</keyword>
<feature type="binding site" evidence="7">
    <location>
        <position position="201"/>
    </location>
    <ligand>
        <name>UDP-N-acetyl-alpha-D-muramoyl-L-alanyl-D-glutamate</name>
        <dbReference type="ChEBI" id="CHEBI:83900"/>
    </ligand>
</feature>
<sequence>MRPTTTPARPLSGLAALLGVADAGDGRDPAGVSVTGITHDSRRVLPGDLYAALPGARAHGADFARQAAAAGAAAILTDPAGRDRAAAAGLPVLVVDDVRARLGQAAAWVYGEPARDLALIGVTGTSGKTTTVYLLEAGLRAAGVDTAVIGTVEVRIGDERVPAALTTPESTDLHALFAAMRERGVGAAAMEVSSHALDQGRVGGAHYEVAIFTNLSQDHLDYHPTMRDYFAAKARLFTPEYARVGVVNLDDEWGRELVEVATIPLTTYSATGDPAADWRAEDVRVGADGSVFRVVGPGGIEADAAVQLPGPFNVANALAAIVALVEAGLTLPAAVHGVASLTGVPGRLERVDEGQDFVALVDYSHKPGAVEAVLTALRPLTEGRLAVVLGCGGDRDRGKRPLMGEAAARLADMAYFTNDNPRSEDPLAILAAMVEGGLKVPQGQRAHVVVEPDRAAAIELAVARARRGDVLVVAGKGHELGQYVAGEVLPFDDREVLRAALRRTQAAAGASNVENARGDRTQA</sequence>
<reference evidence="13" key="1">
    <citation type="journal article" date="2019" name="Int. J. Syst. Evol. Microbiol.">
        <title>The Global Catalogue of Microorganisms (GCM) 10K type strain sequencing project: providing services to taxonomists for standard genome sequencing and annotation.</title>
        <authorList>
            <consortium name="The Broad Institute Genomics Platform"/>
            <consortium name="The Broad Institute Genome Sequencing Center for Infectious Disease"/>
            <person name="Wu L."/>
            <person name="Ma J."/>
        </authorList>
    </citation>
    <scope>NUCLEOTIDE SEQUENCE [LARGE SCALE GENOMIC DNA]</scope>
    <source>
        <strain evidence="13">JCM 16702</strain>
    </source>
</reference>
<feature type="domain" description="Mur ligase C-terminal" evidence="10">
    <location>
        <begin position="346"/>
        <end position="477"/>
    </location>
</feature>
<dbReference type="SUPFAM" id="SSF53244">
    <property type="entry name" value="MurD-like peptide ligases, peptide-binding domain"/>
    <property type="match status" value="1"/>
</dbReference>
<dbReference type="SUPFAM" id="SSF53623">
    <property type="entry name" value="MurD-like peptide ligases, catalytic domain"/>
    <property type="match status" value="1"/>
</dbReference>
<protein>
    <recommendedName>
        <fullName evidence="7">UDP-N-acetylmuramoyl-L-alanyl-D-glutamate--2,6-diaminopimelate ligase</fullName>
        <ecNumber evidence="7">6.3.2.13</ecNumber>
    </recommendedName>
    <alternativeName>
        <fullName evidence="7">Meso-A2pm-adding enzyme</fullName>
    </alternativeName>
    <alternativeName>
        <fullName evidence="7">Meso-diaminopimelate-adding enzyme</fullName>
    </alternativeName>
    <alternativeName>
        <fullName evidence="7">UDP-MurNAc-L-Ala-D-Glu:meso-diaminopimelate ligase</fullName>
    </alternativeName>
    <alternativeName>
        <fullName evidence="7">UDP-MurNAc-tripeptide synthetase</fullName>
    </alternativeName>
    <alternativeName>
        <fullName evidence="7">UDP-N-acetylmuramyl-tripeptide synthetase</fullName>
    </alternativeName>
</protein>
<feature type="domain" description="Mur ligase N-terminal catalytic" evidence="9">
    <location>
        <begin position="34"/>
        <end position="107"/>
    </location>
</feature>
<dbReference type="Pfam" id="PF08245">
    <property type="entry name" value="Mur_ligase_M"/>
    <property type="match status" value="1"/>
</dbReference>
<keyword evidence="3 7" id="KW-0133">Cell shape</keyword>
<dbReference type="GO" id="GO:0016874">
    <property type="term" value="F:ligase activity"/>
    <property type="evidence" value="ECO:0007669"/>
    <property type="project" value="UniProtKB-KW"/>
</dbReference>
<comment type="cofactor">
    <cofactor evidence="7">
        <name>Mg(2+)</name>
        <dbReference type="ChEBI" id="CHEBI:18420"/>
    </cofactor>
</comment>
<evidence type="ECO:0000256" key="3">
    <source>
        <dbReference type="ARBA" id="ARBA00022960"/>
    </source>
</evidence>
<dbReference type="InterPro" id="IPR000713">
    <property type="entry name" value="Mur_ligase_N"/>
</dbReference>
<keyword evidence="6 7" id="KW-0961">Cell wall biogenesis/degradation</keyword>
<dbReference type="Gene3D" id="3.90.190.20">
    <property type="entry name" value="Mur ligase, C-terminal domain"/>
    <property type="match status" value="1"/>
</dbReference>
<dbReference type="RefSeq" id="WP_344958497.1">
    <property type="nucleotide sequence ID" value="NZ_BAAAZG010000073.1"/>
</dbReference>
<dbReference type="SUPFAM" id="SSF63418">
    <property type="entry name" value="MurE/MurF N-terminal domain"/>
    <property type="match status" value="1"/>
</dbReference>
<feature type="short sequence motif" description="Meso-diaminopimelate recognition motif" evidence="7">
    <location>
        <begin position="419"/>
        <end position="422"/>
    </location>
</feature>
<dbReference type="NCBIfam" id="NF001124">
    <property type="entry name" value="PRK00139.1-2"/>
    <property type="match status" value="1"/>
</dbReference>
<comment type="PTM">
    <text evidence="7">Carboxylation is probably crucial for Mg(2+) binding and, consequently, for the gamma-phosphate positioning of ATP.</text>
</comment>
<comment type="subcellular location">
    <subcellularLocation>
        <location evidence="7 8">Cytoplasm</location>
    </subcellularLocation>
</comment>
<feature type="binding site" evidence="7">
    <location>
        <position position="193"/>
    </location>
    <ligand>
        <name>UDP-N-acetyl-alpha-D-muramoyl-L-alanyl-D-glutamate</name>
        <dbReference type="ChEBI" id="CHEBI:83900"/>
    </ligand>
</feature>
<keyword evidence="7" id="KW-0963">Cytoplasm</keyword>
<comment type="caution">
    <text evidence="12">The sequence shown here is derived from an EMBL/GenBank/DDBJ whole genome shotgun (WGS) entry which is preliminary data.</text>
</comment>
<comment type="catalytic activity">
    <reaction evidence="7">
        <text>UDP-N-acetyl-alpha-D-muramoyl-L-alanyl-D-glutamate + meso-2,6-diaminopimelate + ATP = UDP-N-acetyl-alpha-D-muramoyl-L-alanyl-gamma-D-glutamyl-meso-2,6-diaminopimelate + ADP + phosphate + H(+)</text>
        <dbReference type="Rhea" id="RHEA:23676"/>
        <dbReference type="ChEBI" id="CHEBI:15378"/>
        <dbReference type="ChEBI" id="CHEBI:30616"/>
        <dbReference type="ChEBI" id="CHEBI:43474"/>
        <dbReference type="ChEBI" id="CHEBI:57791"/>
        <dbReference type="ChEBI" id="CHEBI:83900"/>
        <dbReference type="ChEBI" id="CHEBI:83905"/>
        <dbReference type="ChEBI" id="CHEBI:456216"/>
        <dbReference type="EC" id="6.3.2.13"/>
    </reaction>
</comment>
<keyword evidence="7" id="KW-0460">Magnesium</keyword>
<organism evidence="12 13">
    <name type="scientific">Actinomadura miaoliensis</name>
    <dbReference type="NCBI Taxonomy" id="430685"/>
    <lineage>
        <taxon>Bacteria</taxon>
        <taxon>Bacillati</taxon>
        <taxon>Actinomycetota</taxon>
        <taxon>Actinomycetes</taxon>
        <taxon>Streptosporangiales</taxon>
        <taxon>Thermomonosporaceae</taxon>
        <taxon>Actinomadura</taxon>
    </lineage>
</organism>
<keyword evidence="7" id="KW-0067">ATP-binding</keyword>
<feature type="modified residue" description="N6-carboxylysine" evidence="7">
    <location>
        <position position="233"/>
    </location>
</feature>
<feature type="domain" description="Mur ligase central" evidence="11">
    <location>
        <begin position="122"/>
        <end position="323"/>
    </location>
</feature>
<dbReference type="PANTHER" id="PTHR23135">
    <property type="entry name" value="MUR LIGASE FAMILY MEMBER"/>
    <property type="match status" value="1"/>
</dbReference>
<dbReference type="InterPro" id="IPR005761">
    <property type="entry name" value="UDP-N-AcMur-Glu-dNH2Pim_ligase"/>
</dbReference>
<evidence type="ECO:0000256" key="7">
    <source>
        <dbReference type="HAMAP-Rule" id="MF_00208"/>
    </source>
</evidence>
<feature type="binding site" evidence="7">
    <location>
        <position position="475"/>
    </location>
    <ligand>
        <name>meso-2,6-diaminopimelate</name>
        <dbReference type="ChEBI" id="CHEBI:57791"/>
    </ligand>
</feature>
<dbReference type="InterPro" id="IPR004101">
    <property type="entry name" value="Mur_ligase_C"/>
</dbReference>
<gene>
    <name evidence="7" type="primary">murE</name>
    <name evidence="12" type="ORF">GCM10022214_82330</name>
</gene>
<keyword evidence="2 7" id="KW-0132">Cell division</keyword>
<comment type="caution">
    <text evidence="7">Lacks conserved residue(s) required for the propagation of feature annotation.</text>
</comment>
<dbReference type="PANTHER" id="PTHR23135:SF4">
    <property type="entry name" value="UDP-N-ACETYLMURAMOYL-L-ALANYL-D-GLUTAMATE--2,6-DIAMINOPIMELATE LIGASE MURE HOMOLOG, CHLOROPLASTIC"/>
    <property type="match status" value="1"/>
</dbReference>
<dbReference type="EMBL" id="BAAAZG010000073">
    <property type="protein sequence ID" value="GAA4103577.1"/>
    <property type="molecule type" value="Genomic_DNA"/>
</dbReference>
<evidence type="ECO:0000256" key="2">
    <source>
        <dbReference type="ARBA" id="ARBA00022618"/>
    </source>
</evidence>
<dbReference type="Gene3D" id="3.40.1390.10">
    <property type="entry name" value="MurE/MurF, N-terminal domain"/>
    <property type="match status" value="1"/>
</dbReference>
<comment type="function">
    <text evidence="7">Catalyzes the addition of meso-diaminopimelic acid to the nucleotide precursor UDP-N-acetylmuramoyl-L-alanyl-D-glutamate (UMAG) in the biosynthesis of bacterial cell-wall peptidoglycan.</text>
</comment>
<dbReference type="Pfam" id="PF01225">
    <property type="entry name" value="Mur_ligase"/>
    <property type="match status" value="1"/>
</dbReference>
<accession>A0ABP7X3R7</accession>
<evidence type="ECO:0000259" key="11">
    <source>
        <dbReference type="Pfam" id="PF08245"/>
    </source>
</evidence>
<keyword evidence="7 12" id="KW-0436">Ligase</keyword>
<feature type="binding site" evidence="7">
    <location>
        <begin position="166"/>
        <end position="167"/>
    </location>
    <ligand>
        <name>UDP-N-acetyl-alpha-D-muramoyl-L-alanyl-D-glutamate</name>
        <dbReference type="ChEBI" id="CHEBI:83900"/>
    </ligand>
</feature>
<evidence type="ECO:0000256" key="1">
    <source>
        <dbReference type="ARBA" id="ARBA00005898"/>
    </source>
</evidence>